<organism evidence="1 2">
    <name type="scientific">Candidatus Brevifilum fermentans</name>
    <dbReference type="NCBI Taxonomy" id="1986204"/>
    <lineage>
        <taxon>Bacteria</taxon>
        <taxon>Bacillati</taxon>
        <taxon>Chloroflexota</taxon>
        <taxon>Anaerolineae</taxon>
        <taxon>Anaerolineales</taxon>
        <taxon>Anaerolineaceae</taxon>
        <taxon>Candidatus Brevifilum</taxon>
    </lineage>
</organism>
<sequence>MLIINGACDTIIKKYVLNLKDQGRDMVLKDIYYYFLIKRSGMFDKNYYLLKNPDVRNADIDPLWHFVKFGWREGRNPSEFFNGNEYLDLYYDVRAANINPLIHYIKFGASENRLPKKLQSDHERSSKIFLEDISIEKRRHQLFKIVPYFLDPFFDVTKQATIDSSANIAVHLHVFNNTKLNEMLQLLNNFPCNIDLFVSSSIDLRQEEIRVYINNKVKSVNTVFFSTKILFQNDLVPLFTCFGQHLLGYDYVCHIHNQYPPSESTTTSNFQQNLFEIIGSKQTISQIIELLQKDAKFVYPSPNEFQHDYLNNGWADYFKISKILLYNLLNKSIEDYPENEFPQDSIFWARTSSLQGFFHINEEEYITYQHEFSQDEFDNALKRLLLIPSLDHTGRNYRIQSTISFEKSPYYECQRDYSENTSKSNVKVLTYYLPQFYPIPENDMWHGEGFTEWHKVKSANPLFYGHYQQRAPHEEIGYYTLADVETLKKQTSLMKKCGVYGQVFYHYWFDGKLILEKPAQLLLKDKSIDMPFCFCWANENWTRKWDGNEDDVILKQNYSAQDAKEFIDYLLPFFKDDRYIKIDDRPVIYIYRPSLFPDFSIYKNCWKAVCEANQIPEPFIIAVMTRGVSTPAAYGMDAGIERVLHDWAEGQIHPINHLLHKYWPVHRNVLNYEEVAEYYANKKRDTDYLYFRSLVPSWDNTPRYGSEAHIVHNSDPEQFQNWLNALIYDAEERLPEKCQLVVINAWNEWAESAYLEPDQRFGYAYLNSIGRALSGIEFNHREYLEQTIPKHINLSINFAENLINRLQFDKKARRKLMMCLRKSTIFGLCNVSINQDQVIKWLAEESGLNITDQMTPNENEPDYTLHINNLCYFPSDTIENLLRMSLRYDVGTVSPTHVNDEAFIHEDLLPRWAAFRNSPYLFLSKKENDNSKKCCVDAQIFISDYSDLQEIEHKVTTIVRFSEKDRLGLLRKALYSLVAQVGCIVQPLIALNNVPEEILVELKNLLNEIPWDEGCYPIIRIYNSDKQEDLRSKMLNDSLRHVDTQFAAFLDYDDTLFHDAYQWLIRRLIKTKKKASFGSIYHLIYRLVEERMTQRQILGYGRSYQSFLEDNNTPIHGFMLNLENIDRERIKYYDNMKYMEDYYLTLQIFDLKNTDWESKESDKFIGDYVHFVDKHQTLGILNTQIREKLLTDPEYQKCQDRIDELKNAIMKNVLQSNKTTWFTQ</sequence>
<dbReference type="OrthoDB" id="9816424at2"/>
<dbReference type="Pfam" id="PF14307">
    <property type="entry name" value="Glyco_tran_WbsX"/>
    <property type="match status" value="1"/>
</dbReference>
<dbReference type="AlphaFoldDB" id="A0A1Y6K3M7"/>
<dbReference type="PANTHER" id="PTHR41244:SF1">
    <property type="entry name" value="GLYCOSYLTRANSFERASE"/>
    <property type="match status" value="1"/>
</dbReference>
<protein>
    <recommendedName>
        <fullName evidence="3">Glycosyltransferase 2-like domain-containing protein</fullName>
    </recommendedName>
</protein>
<dbReference type="InterPro" id="IPR032719">
    <property type="entry name" value="WbsX"/>
</dbReference>
<accession>A0A1Y6K3M7</accession>
<dbReference type="RefSeq" id="WP_087862096.1">
    <property type="nucleotide sequence ID" value="NZ_LT859958.1"/>
</dbReference>
<dbReference type="Pfam" id="PF05045">
    <property type="entry name" value="RgpF"/>
    <property type="match status" value="1"/>
</dbReference>
<keyword evidence="2" id="KW-1185">Reference proteome</keyword>
<dbReference type="InterPro" id="IPR029044">
    <property type="entry name" value="Nucleotide-diphossugar_trans"/>
</dbReference>
<dbReference type="EMBL" id="LT859958">
    <property type="protein sequence ID" value="SMX54234.1"/>
    <property type="molecule type" value="Genomic_DNA"/>
</dbReference>
<dbReference type="Gene3D" id="3.20.20.80">
    <property type="entry name" value="Glycosidases"/>
    <property type="match status" value="1"/>
</dbReference>
<reference evidence="2" key="1">
    <citation type="submission" date="2017-05" db="EMBL/GenBank/DDBJ databases">
        <authorList>
            <person name="Kirkegaard R."/>
            <person name="Mcilroy J S."/>
        </authorList>
    </citation>
    <scope>NUCLEOTIDE SEQUENCE [LARGE SCALE GENOMIC DNA]</scope>
</reference>
<evidence type="ECO:0000313" key="2">
    <source>
        <dbReference type="Proteomes" id="UP000195514"/>
    </source>
</evidence>
<dbReference type="KEGG" id="abat:CFX1CAM_1169"/>
<name>A0A1Y6K3M7_9CHLR</name>
<proteinExistence type="predicted"/>
<dbReference type="InterPro" id="IPR007739">
    <property type="entry name" value="RgpF"/>
</dbReference>
<evidence type="ECO:0008006" key="3">
    <source>
        <dbReference type="Google" id="ProtNLM"/>
    </source>
</evidence>
<evidence type="ECO:0000313" key="1">
    <source>
        <dbReference type="EMBL" id="SMX54234.1"/>
    </source>
</evidence>
<dbReference type="CDD" id="cd11579">
    <property type="entry name" value="Glyco_tran_WbsX"/>
    <property type="match status" value="1"/>
</dbReference>
<dbReference type="PANTHER" id="PTHR41244">
    <property type="entry name" value="RHAMNAN SYNTHESIS F"/>
    <property type="match status" value="1"/>
</dbReference>
<dbReference type="Gene3D" id="3.90.550.10">
    <property type="entry name" value="Spore Coat Polysaccharide Biosynthesis Protein SpsA, Chain A"/>
    <property type="match status" value="1"/>
</dbReference>
<dbReference type="Proteomes" id="UP000195514">
    <property type="component" value="Chromosome I"/>
</dbReference>
<gene>
    <name evidence="1" type="ORF">CFX1CAM_1169</name>
</gene>
<dbReference type="SUPFAM" id="SSF53448">
    <property type="entry name" value="Nucleotide-diphospho-sugar transferases"/>
    <property type="match status" value="1"/>
</dbReference>